<proteinExistence type="predicted"/>
<dbReference type="AlphaFoldDB" id="A0A226WS47"/>
<accession>A0A226WS47</accession>
<sequence>MAVSLFVEESHYERERGPDDVFTHSGGGLENPPPLSLRRQDL</sequence>
<gene>
    <name evidence="2" type="ORF">BSU04_34605</name>
</gene>
<comment type="caution">
    <text evidence="2">The sequence shown here is derived from an EMBL/GenBank/DDBJ whole genome shotgun (WGS) entry which is preliminary data.</text>
</comment>
<name>A0A226WS47_CABSO</name>
<reference evidence="3" key="1">
    <citation type="submission" date="2017-01" db="EMBL/GenBank/DDBJ databases">
        <title>Genome Analysis of Deinococcus marmoris KOPRI26562.</title>
        <authorList>
            <person name="Kim J.H."/>
            <person name="Oh H.-M."/>
        </authorList>
    </citation>
    <scope>NUCLEOTIDE SEQUENCE [LARGE SCALE GENOMIC DNA]</scope>
    <source>
        <strain evidence="3">PAMC 26633</strain>
    </source>
</reference>
<dbReference type="Proteomes" id="UP000214720">
    <property type="component" value="Unassembled WGS sequence"/>
</dbReference>
<dbReference type="EMBL" id="MTHB01000234">
    <property type="protein sequence ID" value="OXC74006.1"/>
    <property type="molecule type" value="Genomic_DNA"/>
</dbReference>
<feature type="compositionally biased region" description="Basic and acidic residues" evidence="1">
    <location>
        <begin position="8"/>
        <end position="22"/>
    </location>
</feature>
<feature type="region of interest" description="Disordered" evidence="1">
    <location>
        <begin position="1"/>
        <end position="42"/>
    </location>
</feature>
<evidence type="ECO:0000313" key="2">
    <source>
        <dbReference type="EMBL" id="OXC74006.1"/>
    </source>
</evidence>
<evidence type="ECO:0000256" key="1">
    <source>
        <dbReference type="SAM" id="MobiDB-lite"/>
    </source>
</evidence>
<organism evidence="2 3">
    <name type="scientific">Caballeronia sordidicola</name>
    <name type="common">Burkholderia sordidicola</name>
    <dbReference type="NCBI Taxonomy" id="196367"/>
    <lineage>
        <taxon>Bacteria</taxon>
        <taxon>Pseudomonadati</taxon>
        <taxon>Pseudomonadota</taxon>
        <taxon>Betaproteobacteria</taxon>
        <taxon>Burkholderiales</taxon>
        <taxon>Burkholderiaceae</taxon>
        <taxon>Caballeronia</taxon>
    </lineage>
</organism>
<evidence type="ECO:0000313" key="3">
    <source>
        <dbReference type="Proteomes" id="UP000214720"/>
    </source>
</evidence>
<protein>
    <submittedName>
        <fullName evidence="2">Uncharacterized protein</fullName>
    </submittedName>
</protein>